<dbReference type="PATRIC" id="fig|1195763.3.peg.18"/>
<dbReference type="STRING" id="1195763.ABT56_00085"/>
<dbReference type="InterPro" id="IPR011704">
    <property type="entry name" value="ATPase_dyneun-rel_AAA"/>
</dbReference>
<dbReference type="PANTHER" id="PTHR42759">
    <property type="entry name" value="MOXR FAMILY PROTEIN"/>
    <property type="match status" value="1"/>
</dbReference>
<dbReference type="InterPro" id="IPR027417">
    <property type="entry name" value="P-loop_NTPase"/>
</dbReference>
<reference evidence="2 3" key="1">
    <citation type="submission" date="2015-05" db="EMBL/GenBank/DDBJ databases">
        <title>Photobacterium galathea sp. nov.</title>
        <authorList>
            <person name="Machado H."/>
            <person name="Gram L."/>
        </authorList>
    </citation>
    <scope>NUCLEOTIDE SEQUENCE [LARGE SCALE GENOMIC DNA]</scope>
    <source>
        <strain evidence="2 3">CGMCC 1.12159</strain>
    </source>
</reference>
<dbReference type="PANTHER" id="PTHR42759:SF1">
    <property type="entry name" value="MAGNESIUM-CHELATASE SUBUNIT CHLD"/>
    <property type="match status" value="1"/>
</dbReference>
<keyword evidence="3" id="KW-1185">Reference proteome</keyword>
<dbReference type="AlphaFoldDB" id="A0A0J1HD28"/>
<dbReference type="RefSeq" id="WP_047876819.1">
    <property type="nucleotide sequence ID" value="NZ_LDOT01000001.1"/>
</dbReference>
<organism evidence="2 3">
    <name type="scientific">Photobacterium aquae</name>
    <dbReference type="NCBI Taxonomy" id="1195763"/>
    <lineage>
        <taxon>Bacteria</taxon>
        <taxon>Pseudomonadati</taxon>
        <taxon>Pseudomonadota</taxon>
        <taxon>Gammaproteobacteria</taxon>
        <taxon>Vibrionales</taxon>
        <taxon>Vibrionaceae</taxon>
        <taxon>Photobacterium</taxon>
    </lineage>
</organism>
<dbReference type="GO" id="GO:0016887">
    <property type="term" value="F:ATP hydrolysis activity"/>
    <property type="evidence" value="ECO:0007669"/>
    <property type="project" value="InterPro"/>
</dbReference>
<dbReference type="EMBL" id="LDOT01000001">
    <property type="protein sequence ID" value="KLV09531.1"/>
    <property type="molecule type" value="Genomic_DNA"/>
</dbReference>
<evidence type="ECO:0000313" key="3">
    <source>
        <dbReference type="Proteomes" id="UP000036097"/>
    </source>
</evidence>
<name>A0A0J1HD28_9GAMM</name>
<dbReference type="GO" id="GO:0005524">
    <property type="term" value="F:ATP binding"/>
    <property type="evidence" value="ECO:0007669"/>
    <property type="project" value="InterPro"/>
</dbReference>
<evidence type="ECO:0000313" key="2">
    <source>
        <dbReference type="EMBL" id="KLV09531.1"/>
    </source>
</evidence>
<sequence length="364" mass="40174">MMNVQRLPAEQQYQQQLNALREADTFAKPVGWQLSPKMVRTFILGSDQPIAGQTITRKIYGNDAAVERAIVTLLGQQGLLLVGEPGTAKSLLSELLTAAISGNSTLTVQGSAGLFEENIRYSWNYAALLKSGPTLEAMVPGPLYQSMKNGAIMRFEELTRCPTEVQDSLIPVLSDRILHVPEIQNEQNYLLSQPGFNIIATANLNDRGVNQISSALKRRFNFETLKPLAQRKDRIELVLGQVNDRLEHDDIGLRLDQDTATLLVTVFDELKSGTVAGIAIDSPSTLLSVPEAINLAVHAAMQCHYFGEQAITPAHLATYLQGAVIKDNQKDEACLQDYLRVIKRKRSDDPLWQSFLEGCRNAGC</sequence>
<dbReference type="Pfam" id="PF07728">
    <property type="entry name" value="AAA_5"/>
    <property type="match status" value="1"/>
</dbReference>
<dbReference type="InterPro" id="IPR050764">
    <property type="entry name" value="CbbQ/NirQ/NorQ/GpvN"/>
</dbReference>
<protein>
    <submittedName>
        <fullName evidence="2">ATPase AAA</fullName>
    </submittedName>
</protein>
<dbReference type="Gene3D" id="3.40.50.300">
    <property type="entry name" value="P-loop containing nucleotide triphosphate hydrolases"/>
    <property type="match status" value="1"/>
</dbReference>
<dbReference type="SUPFAM" id="SSF52540">
    <property type="entry name" value="P-loop containing nucleoside triphosphate hydrolases"/>
    <property type="match status" value="1"/>
</dbReference>
<gene>
    <name evidence="2" type="ORF">ABT56_00085</name>
</gene>
<feature type="domain" description="ATPase dynein-related AAA" evidence="1">
    <location>
        <begin position="78"/>
        <end position="220"/>
    </location>
</feature>
<proteinExistence type="predicted"/>
<dbReference type="Proteomes" id="UP000036097">
    <property type="component" value="Unassembled WGS sequence"/>
</dbReference>
<accession>A0A0J1HD28</accession>
<comment type="caution">
    <text evidence="2">The sequence shown here is derived from an EMBL/GenBank/DDBJ whole genome shotgun (WGS) entry which is preliminary data.</text>
</comment>
<evidence type="ECO:0000259" key="1">
    <source>
        <dbReference type="Pfam" id="PF07728"/>
    </source>
</evidence>